<dbReference type="InterPro" id="IPR000160">
    <property type="entry name" value="GGDEF_dom"/>
</dbReference>
<name>A0A2N7TFR5_9GAMM</name>
<dbReference type="AlphaFoldDB" id="A0A2N7TFR5"/>
<dbReference type="OrthoDB" id="9804951at2"/>
<dbReference type="PANTHER" id="PTHR33121:SF70">
    <property type="entry name" value="SIGNALING PROTEIN YKOW"/>
    <property type="match status" value="1"/>
</dbReference>
<accession>A0A2N7TFR5</accession>
<dbReference type="Pfam" id="PF00990">
    <property type="entry name" value="GGDEF"/>
    <property type="match status" value="1"/>
</dbReference>
<evidence type="ECO:0008006" key="6">
    <source>
        <dbReference type="Google" id="ProtNLM"/>
    </source>
</evidence>
<dbReference type="EMBL" id="PNRE01000103">
    <property type="protein sequence ID" value="PMR67032.1"/>
    <property type="molecule type" value="Genomic_DNA"/>
</dbReference>
<dbReference type="InterPro" id="IPR035919">
    <property type="entry name" value="EAL_sf"/>
</dbReference>
<reference evidence="4 5" key="1">
    <citation type="submission" date="2018-01" db="EMBL/GenBank/DDBJ databases">
        <title>Halomonas endophytica sp. nov., isolated from storage liquid in the stems of Populus euphratica.</title>
        <authorList>
            <person name="Chen C."/>
        </authorList>
    </citation>
    <scope>NUCLEOTIDE SEQUENCE [LARGE SCALE GENOMIC DNA]</scope>
    <source>
        <strain evidence="4 5">DSM 26881</strain>
    </source>
</reference>
<dbReference type="CDD" id="cd01948">
    <property type="entry name" value="EAL"/>
    <property type="match status" value="1"/>
</dbReference>
<dbReference type="SMART" id="SM00052">
    <property type="entry name" value="EAL"/>
    <property type="match status" value="1"/>
</dbReference>
<keyword evidence="1" id="KW-0472">Membrane</keyword>
<feature type="transmembrane region" description="Helical" evidence="1">
    <location>
        <begin position="75"/>
        <end position="96"/>
    </location>
</feature>
<dbReference type="Pfam" id="PF00563">
    <property type="entry name" value="EAL"/>
    <property type="match status" value="1"/>
</dbReference>
<dbReference type="Gene3D" id="3.20.20.450">
    <property type="entry name" value="EAL domain"/>
    <property type="match status" value="1"/>
</dbReference>
<dbReference type="InterPro" id="IPR001633">
    <property type="entry name" value="EAL_dom"/>
</dbReference>
<keyword evidence="5" id="KW-1185">Reference proteome</keyword>
<dbReference type="Proteomes" id="UP000235346">
    <property type="component" value="Unassembled WGS sequence"/>
</dbReference>
<keyword evidence="1" id="KW-1133">Transmembrane helix</keyword>
<feature type="transmembrane region" description="Helical" evidence="1">
    <location>
        <begin position="21"/>
        <end position="45"/>
    </location>
</feature>
<evidence type="ECO:0000313" key="5">
    <source>
        <dbReference type="Proteomes" id="UP000235346"/>
    </source>
</evidence>
<dbReference type="PROSITE" id="PS50887">
    <property type="entry name" value="GGDEF"/>
    <property type="match status" value="1"/>
</dbReference>
<keyword evidence="1" id="KW-0812">Transmembrane</keyword>
<organism evidence="4 5">
    <name type="scientific">Halomonas heilongjiangensis</name>
    <dbReference type="NCBI Taxonomy" id="1387883"/>
    <lineage>
        <taxon>Bacteria</taxon>
        <taxon>Pseudomonadati</taxon>
        <taxon>Pseudomonadota</taxon>
        <taxon>Gammaproteobacteria</taxon>
        <taxon>Oceanospirillales</taxon>
        <taxon>Halomonadaceae</taxon>
        <taxon>Halomonas</taxon>
    </lineage>
</organism>
<dbReference type="PROSITE" id="PS50883">
    <property type="entry name" value="EAL"/>
    <property type="match status" value="1"/>
</dbReference>
<dbReference type="SMART" id="SM00267">
    <property type="entry name" value="GGDEF"/>
    <property type="match status" value="1"/>
</dbReference>
<dbReference type="GO" id="GO:0071111">
    <property type="term" value="F:cyclic-guanylate-specific phosphodiesterase activity"/>
    <property type="evidence" value="ECO:0007669"/>
    <property type="project" value="InterPro"/>
</dbReference>
<evidence type="ECO:0000313" key="4">
    <source>
        <dbReference type="EMBL" id="PMR67032.1"/>
    </source>
</evidence>
<gene>
    <name evidence="4" type="ORF">C1H66_21700</name>
</gene>
<feature type="domain" description="EAL" evidence="2">
    <location>
        <begin position="303"/>
        <end position="553"/>
    </location>
</feature>
<sequence>MEFVARHMQNLRRQYLETPLSLVRHAMNVGVLGLLLMLGSLVVYVTGGTTYAYPYLMLIPVLLGAAWYLLPGGLIVALVAGVLMAFMPLSVEAGISQVPSNWLMRAAMYLLLGGVAGWLFQSRRRSAEERVAIARIDPRSGLPNTVALEEDLLKSLLQQKGGKSVGLMLVRITDITDIMEAMGMDASDELVLAIGERLRQAIRGGATAYRFSNAELALIVHDIEPADLNRIANRLVEMGEESLQIQRVPVRVQLVMGSSISNRGEDSPETLIREARTAMFAAIERRLSHSSYSPAFSRRTVQAIRLIARVRKGLAEGEFELHYQPKIRLADGRVCGCEGLIRWRGSDGRLIPPGMFMPKVENTTLITPVSRFVVEEASRFAEKHMDLGELSINLSVHNLYDEEVLDVVKELAERSRSQPYTLEVEITESALIGDLGAASEAIQRLRDFGVGVSIDDFGTGFASFEYLRHLPITGLKIDRAFVVDLEEDKRARDLMACMIDVGHALGLVVTAEGVETSGQHECLCELGCDQAQGFYFAPALPAAEYLEWCHDYAARQAGGDGHP</sequence>
<dbReference type="PANTHER" id="PTHR33121">
    <property type="entry name" value="CYCLIC DI-GMP PHOSPHODIESTERASE PDEF"/>
    <property type="match status" value="1"/>
</dbReference>
<feature type="transmembrane region" description="Helical" evidence="1">
    <location>
        <begin position="102"/>
        <end position="120"/>
    </location>
</feature>
<dbReference type="CDD" id="cd01949">
    <property type="entry name" value="GGDEF"/>
    <property type="match status" value="1"/>
</dbReference>
<comment type="caution">
    <text evidence="4">The sequence shown here is derived from an EMBL/GenBank/DDBJ whole genome shotgun (WGS) entry which is preliminary data.</text>
</comment>
<evidence type="ECO:0000259" key="2">
    <source>
        <dbReference type="PROSITE" id="PS50883"/>
    </source>
</evidence>
<dbReference type="InterPro" id="IPR029787">
    <property type="entry name" value="Nucleotide_cyclase"/>
</dbReference>
<proteinExistence type="predicted"/>
<dbReference type="InterPro" id="IPR050706">
    <property type="entry name" value="Cyclic-di-GMP_PDE-like"/>
</dbReference>
<evidence type="ECO:0000256" key="1">
    <source>
        <dbReference type="SAM" id="Phobius"/>
    </source>
</evidence>
<dbReference type="InterPro" id="IPR043128">
    <property type="entry name" value="Rev_trsase/Diguanyl_cyclase"/>
</dbReference>
<dbReference type="Gene3D" id="3.30.70.270">
    <property type="match status" value="1"/>
</dbReference>
<evidence type="ECO:0000259" key="3">
    <source>
        <dbReference type="PROSITE" id="PS50887"/>
    </source>
</evidence>
<dbReference type="SUPFAM" id="SSF141868">
    <property type="entry name" value="EAL domain-like"/>
    <property type="match status" value="1"/>
</dbReference>
<dbReference type="SUPFAM" id="SSF55073">
    <property type="entry name" value="Nucleotide cyclase"/>
    <property type="match status" value="1"/>
</dbReference>
<feature type="domain" description="GGDEF" evidence="3">
    <location>
        <begin position="163"/>
        <end position="294"/>
    </location>
</feature>
<protein>
    <recommendedName>
        <fullName evidence="6">GGDEF domain-containing protein</fullName>
    </recommendedName>
</protein>